<reference evidence="3" key="1">
    <citation type="submission" date="2022-10" db="EMBL/GenBank/DDBJ databases">
        <authorList>
            <person name="Chen Y."/>
            <person name="Dougan E. K."/>
            <person name="Chan C."/>
            <person name="Rhodes N."/>
            <person name="Thang M."/>
        </authorList>
    </citation>
    <scope>NUCLEOTIDE SEQUENCE</scope>
</reference>
<dbReference type="Proteomes" id="UP001152797">
    <property type="component" value="Unassembled WGS sequence"/>
</dbReference>
<comment type="caution">
    <text evidence="3">The sequence shown here is derived from an EMBL/GenBank/DDBJ whole genome shotgun (WGS) entry which is preliminary data.</text>
</comment>
<keyword evidence="2" id="KW-0732">Signal</keyword>
<dbReference type="InterPro" id="IPR005322">
    <property type="entry name" value="Peptidase_C69"/>
</dbReference>
<dbReference type="GO" id="GO:0016805">
    <property type="term" value="F:dipeptidase activity"/>
    <property type="evidence" value="ECO:0007669"/>
    <property type="project" value="InterPro"/>
</dbReference>
<name>A0A9P1D491_9DINO</name>
<dbReference type="PANTHER" id="PTHR12994">
    <property type="entry name" value="SECERNIN"/>
    <property type="match status" value="1"/>
</dbReference>
<dbReference type="GO" id="GO:0070004">
    <property type="term" value="F:cysteine-type exopeptidase activity"/>
    <property type="evidence" value="ECO:0007669"/>
    <property type="project" value="InterPro"/>
</dbReference>
<feature type="chain" id="PRO_5043271089" evidence="2">
    <location>
        <begin position="22"/>
        <end position="658"/>
    </location>
</feature>
<dbReference type="GO" id="GO:0006508">
    <property type="term" value="P:proteolysis"/>
    <property type="evidence" value="ECO:0007669"/>
    <property type="project" value="InterPro"/>
</dbReference>
<dbReference type="OrthoDB" id="5175656at2759"/>
<comment type="similarity">
    <text evidence="1">Belongs to the peptidase C69 family. Secernin subfamily.</text>
</comment>
<evidence type="ECO:0000256" key="1">
    <source>
        <dbReference type="ARBA" id="ARBA00005705"/>
    </source>
</evidence>
<proteinExistence type="inferred from homology"/>
<evidence type="ECO:0000313" key="4">
    <source>
        <dbReference type="EMBL" id="CAL4789609.1"/>
    </source>
</evidence>
<keyword evidence="5" id="KW-1185">Reference proteome</keyword>
<gene>
    <name evidence="3" type="ORF">C1SCF055_LOCUS28261</name>
</gene>
<sequence>MEHSLFFRVAGVALLWSLGEACTIIAVGKDASATGYPMVSHSDDSGPSTTDVRLVRVPRRKWPKGSKRKLYEWRIPYPRMVSLDMAPEYHPQPGQVEFEAIGEIPQVEETWAYWDTEYGMQNEWGLSIGESTATAMTAGWAATKDKPWGKNRVGIEDLTKLALERCKTARCAVQTMGDIAVQEGFYSADTGNPSAPALSGSSEALVVVDPEPGDMWVFNVLTGKGNASAIWAAQRLPSDHVAAVGNSFTIRSLDLKDPENNLFSPGVTELAQEMGWWHPSNAKFPGDFDFFGAYGYQPSRENTPAEQIESMSHLLAYYSGRRMWRIFSLLSPAEGAKLNPDLGNLPRTEDPYPPSVKAPKHSVTREMVMQTLRDHYEGTAYDLTKGMAAGPYGNPNRGPIKGVTGQWERAISMFRTAYSYVLEARPASRSITWFGYDAAHGTVWMPFYGASVGPAPKTHAGHGLNMSTFNQNAGWWAFNLINQYSDLNFQQINQEVRGKAEMIHQEAVKAVKEWETMDLAEVEKHSNAFAVKKVDEWWAFAWQLIAKYGRLVTTFNESNTGVDYYGQMYPGWWLESPDVGFTLWSPPGPFHGIPDGSKCPKLLSLAASDWSDWSQWSQWSQWAAWLPTFFALGGAYVLGKRHGRALPEPQDHGYVMAP</sequence>
<dbReference type="AlphaFoldDB" id="A0A9P1D491"/>
<evidence type="ECO:0000256" key="2">
    <source>
        <dbReference type="SAM" id="SignalP"/>
    </source>
</evidence>
<dbReference type="EMBL" id="CAMXCT020003079">
    <property type="protein sequence ID" value="CAL1155672.1"/>
    <property type="molecule type" value="Genomic_DNA"/>
</dbReference>
<evidence type="ECO:0000313" key="3">
    <source>
        <dbReference type="EMBL" id="CAI4002297.1"/>
    </source>
</evidence>
<reference evidence="4 5" key="2">
    <citation type="submission" date="2024-05" db="EMBL/GenBank/DDBJ databases">
        <authorList>
            <person name="Chen Y."/>
            <person name="Shah S."/>
            <person name="Dougan E. K."/>
            <person name="Thang M."/>
            <person name="Chan C."/>
        </authorList>
    </citation>
    <scope>NUCLEOTIDE SEQUENCE [LARGE SCALE GENOMIC DNA]</scope>
</reference>
<feature type="signal peptide" evidence="2">
    <location>
        <begin position="1"/>
        <end position="21"/>
    </location>
</feature>
<dbReference type="PANTHER" id="PTHR12994:SF17">
    <property type="entry name" value="LD30995P"/>
    <property type="match status" value="1"/>
</dbReference>
<dbReference type="Pfam" id="PF03577">
    <property type="entry name" value="Peptidase_C69"/>
    <property type="match status" value="1"/>
</dbReference>
<accession>A0A9P1D491</accession>
<organism evidence="3">
    <name type="scientific">Cladocopium goreaui</name>
    <dbReference type="NCBI Taxonomy" id="2562237"/>
    <lineage>
        <taxon>Eukaryota</taxon>
        <taxon>Sar</taxon>
        <taxon>Alveolata</taxon>
        <taxon>Dinophyceae</taxon>
        <taxon>Suessiales</taxon>
        <taxon>Symbiodiniaceae</taxon>
        <taxon>Cladocopium</taxon>
    </lineage>
</organism>
<dbReference type="EMBL" id="CAMXCT030003079">
    <property type="protein sequence ID" value="CAL4789609.1"/>
    <property type="molecule type" value="Genomic_DNA"/>
</dbReference>
<dbReference type="EMBL" id="CAMXCT010003079">
    <property type="protein sequence ID" value="CAI4002297.1"/>
    <property type="molecule type" value="Genomic_DNA"/>
</dbReference>
<evidence type="ECO:0000313" key="5">
    <source>
        <dbReference type="Proteomes" id="UP001152797"/>
    </source>
</evidence>
<protein>
    <submittedName>
        <fullName evidence="4">Dipeptidase</fullName>
    </submittedName>
</protein>